<feature type="transmembrane region" description="Helical" evidence="6">
    <location>
        <begin position="38"/>
        <end position="57"/>
    </location>
</feature>
<evidence type="ECO:0000313" key="7">
    <source>
        <dbReference type="EMBL" id="KAF2653954.1"/>
    </source>
</evidence>
<evidence type="ECO:0000256" key="1">
    <source>
        <dbReference type="ARBA" id="ARBA00004141"/>
    </source>
</evidence>
<feature type="region of interest" description="Disordered" evidence="5">
    <location>
        <begin position="452"/>
        <end position="477"/>
    </location>
</feature>
<evidence type="ECO:0000313" key="8">
    <source>
        <dbReference type="Proteomes" id="UP000799324"/>
    </source>
</evidence>
<feature type="transmembrane region" description="Helical" evidence="6">
    <location>
        <begin position="133"/>
        <end position="151"/>
    </location>
</feature>
<feature type="transmembrane region" description="Helical" evidence="6">
    <location>
        <begin position="163"/>
        <end position="188"/>
    </location>
</feature>
<keyword evidence="4 6" id="KW-0472">Membrane</keyword>
<comment type="subcellular location">
    <subcellularLocation>
        <location evidence="1">Membrane</location>
        <topology evidence="1">Multi-pass membrane protein</topology>
    </subcellularLocation>
</comment>
<feature type="transmembrane region" description="Helical" evidence="6">
    <location>
        <begin position="346"/>
        <end position="369"/>
    </location>
</feature>
<dbReference type="InterPro" id="IPR036259">
    <property type="entry name" value="MFS_trans_sf"/>
</dbReference>
<feature type="region of interest" description="Disordered" evidence="5">
    <location>
        <begin position="1"/>
        <end position="20"/>
    </location>
</feature>
<accession>A0A6A6T5X5</accession>
<dbReference type="Proteomes" id="UP000799324">
    <property type="component" value="Unassembled WGS sequence"/>
</dbReference>
<keyword evidence="3 6" id="KW-1133">Transmembrane helix</keyword>
<organism evidence="7 8">
    <name type="scientific">Lophiostoma macrostomum CBS 122681</name>
    <dbReference type="NCBI Taxonomy" id="1314788"/>
    <lineage>
        <taxon>Eukaryota</taxon>
        <taxon>Fungi</taxon>
        <taxon>Dikarya</taxon>
        <taxon>Ascomycota</taxon>
        <taxon>Pezizomycotina</taxon>
        <taxon>Dothideomycetes</taxon>
        <taxon>Pleosporomycetidae</taxon>
        <taxon>Pleosporales</taxon>
        <taxon>Lophiostomataceae</taxon>
        <taxon>Lophiostoma</taxon>
    </lineage>
</organism>
<name>A0A6A6T5X5_9PLEO</name>
<keyword evidence="8" id="KW-1185">Reference proteome</keyword>
<evidence type="ECO:0008006" key="9">
    <source>
        <dbReference type="Google" id="ProtNLM"/>
    </source>
</evidence>
<dbReference type="OrthoDB" id="194139at2759"/>
<feature type="transmembrane region" description="Helical" evidence="6">
    <location>
        <begin position="521"/>
        <end position="540"/>
    </location>
</feature>
<reference evidence="7" key="1">
    <citation type="journal article" date="2020" name="Stud. Mycol.">
        <title>101 Dothideomycetes genomes: a test case for predicting lifestyles and emergence of pathogens.</title>
        <authorList>
            <person name="Haridas S."/>
            <person name="Albert R."/>
            <person name="Binder M."/>
            <person name="Bloem J."/>
            <person name="Labutti K."/>
            <person name="Salamov A."/>
            <person name="Andreopoulos B."/>
            <person name="Baker S."/>
            <person name="Barry K."/>
            <person name="Bills G."/>
            <person name="Bluhm B."/>
            <person name="Cannon C."/>
            <person name="Castanera R."/>
            <person name="Culley D."/>
            <person name="Daum C."/>
            <person name="Ezra D."/>
            <person name="Gonzalez J."/>
            <person name="Henrissat B."/>
            <person name="Kuo A."/>
            <person name="Liang C."/>
            <person name="Lipzen A."/>
            <person name="Lutzoni F."/>
            <person name="Magnuson J."/>
            <person name="Mondo S."/>
            <person name="Nolan M."/>
            <person name="Ohm R."/>
            <person name="Pangilinan J."/>
            <person name="Park H.-J."/>
            <person name="Ramirez L."/>
            <person name="Alfaro M."/>
            <person name="Sun H."/>
            <person name="Tritt A."/>
            <person name="Yoshinaga Y."/>
            <person name="Zwiers L.-H."/>
            <person name="Turgeon B."/>
            <person name="Goodwin S."/>
            <person name="Spatafora J."/>
            <person name="Crous P."/>
            <person name="Grigoriev I."/>
        </authorList>
    </citation>
    <scope>NUCLEOTIDE SEQUENCE</scope>
    <source>
        <strain evidence="7">CBS 122681</strain>
    </source>
</reference>
<gene>
    <name evidence="7" type="ORF">K491DRAFT_694262</name>
</gene>
<dbReference type="InterPro" id="IPR011701">
    <property type="entry name" value="MFS"/>
</dbReference>
<evidence type="ECO:0000256" key="4">
    <source>
        <dbReference type="ARBA" id="ARBA00023136"/>
    </source>
</evidence>
<dbReference type="GO" id="GO:0016020">
    <property type="term" value="C:membrane"/>
    <property type="evidence" value="ECO:0007669"/>
    <property type="project" value="UniProtKB-SubCell"/>
</dbReference>
<dbReference type="Pfam" id="PF07690">
    <property type="entry name" value="MFS_1"/>
    <property type="match status" value="1"/>
</dbReference>
<keyword evidence="2 6" id="KW-0812">Transmembrane</keyword>
<dbReference type="PANTHER" id="PTHR23507">
    <property type="entry name" value="ZGC:174356"/>
    <property type="match status" value="1"/>
</dbReference>
<dbReference type="SUPFAM" id="SSF103473">
    <property type="entry name" value="MFS general substrate transporter"/>
    <property type="match status" value="1"/>
</dbReference>
<feature type="transmembrane region" description="Helical" evidence="6">
    <location>
        <begin position="415"/>
        <end position="438"/>
    </location>
</feature>
<feature type="transmembrane region" description="Helical" evidence="6">
    <location>
        <begin position="389"/>
        <end position="409"/>
    </location>
</feature>
<feature type="transmembrane region" description="Helical" evidence="6">
    <location>
        <begin position="231"/>
        <end position="248"/>
    </location>
</feature>
<feature type="region of interest" description="Disordered" evidence="5">
    <location>
        <begin position="253"/>
        <end position="278"/>
    </location>
</feature>
<sequence length="542" mass="59381">MEVDPVKEPLLPRSDSSAPSPMAPRRFAFLNRYQRSQLWPLLCLLILTNLATSLYTLPLNRVIELRLCREHYQQHEPWAINPDGSIPEQMCKIDDVQRKLAWLQGIMETTYVVCDFVVTIPFSFIARRFGIRVVFWCNLVPRIFMSGWALAVGNLDNLLPTKAIIAGPFLAVFGGECVFTSTVFTLASALKTDYVERASYFSYISSIAYIVNFIGPSLSSILMSYNLWSPFWVNIALLLLAIPIINALPTAESSNPPSPSNPHRPEDSETGPLLVDHPPNQTTYAQTFKPTTRPIHTLTHTIRTLTTSITGRRNFQILLTSFFLTALASSDTKLLVQYISKRYSWTFARAGLMLSAKALVNFTLLTLIVPRIIRSSLSSKTVHGSETRLNYLGAQTSILISVVGVLGVALAARFWMLMAALVGYALGSALPVFTMSLVKAPGIALVKAPELSGFSSRDDSSSSSSSSSCTSPHRGPYDSASDIQDFSIVMLTKTLGSLVGAPLMTVLWVQAIKIGGAGLGLPYFVSGAIYATAVVVVARLKI</sequence>
<evidence type="ECO:0000256" key="3">
    <source>
        <dbReference type="ARBA" id="ARBA00022989"/>
    </source>
</evidence>
<dbReference type="PANTHER" id="PTHR23507:SF8">
    <property type="entry name" value="MFS GENERAL SUBSTRATE TRANSPORTER"/>
    <property type="match status" value="1"/>
</dbReference>
<evidence type="ECO:0000256" key="6">
    <source>
        <dbReference type="SAM" id="Phobius"/>
    </source>
</evidence>
<evidence type="ECO:0000256" key="2">
    <source>
        <dbReference type="ARBA" id="ARBA00022692"/>
    </source>
</evidence>
<dbReference type="AlphaFoldDB" id="A0A6A6T5X5"/>
<feature type="transmembrane region" description="Helical" evidence="6">
    <location>
        <begin position="200"/>
        <end position="225"/>
    </location>
</feature>
<feature type="transmembrane region" description="Helical" evidence="6">
    <location>
        <begin position="488"/>
        <end position="509"/>
    </location>
</feature>
<dbReference type="EMBL" id="MU004372">
    <property type="protein sequence ID" value="KAF2653954.1"/>
    <property type="molecule type" value="Genomic_DNA"/>
</dbReference>
<protein>
    <recommendedName>
        <fullName evidence="9">MFS general substrate transporter</fullName>
    </recommendedName>
</protein>
<dbReference type="GO" id="GO:0022857">
    <property type="term" value="F:transmembrane transporter activity"/>
    <property type="evidence" value="ECO:0007669"/>
    <property type="project" value="InterPro"/>
</dbReference>
<proteinExistence type="predicted"/>
<evidence type="ECO:0000256" key="5">
    <source>
        <dbReference type="SAM" id="MobiDB-lite"/>
    </source>
</evidence>
<dbReference type="Gene3D" id="1.20.1250.20">
    <property type="entry name" value="MFS general substrate transporter like domains"/>
    <property type="match status" value="1"/>
</dbReference>